<dbReference type="NCBIfam" id="NF000768">
    <property type="entry name" value="PRK00051.1"/>
    <property type="match status" value="1"/>
</dbReference>
<dbReference type="GO" id="GO:0004636">
    <property type="term" value="F:phosphoribosyl-ATP diphosphatase activity"/>
    <property type="evidence" value="ECO:0007669"/>
    <property type="project" value="UniProtKB-EC"/>
</dbReference>
<evidence type="ECO:0000256" key="1">
    <source>
        <dbReference type="ARBA" id="ARBA00000024"/>
    </source>
</evidence>
<comment type="pathway">
    <text evidence="3">Amino-acid biosynthesis; L-histidine biosynthesis; L-histidine from 5-phospho-alpha-D-ribose 1-diphosphate: step 3/9.</text>
</comment>
<evidence type="ECO:0000256" key="9">
    <source>
        <dbReference type="ARBA" id="ARBA00017720"/>
    </source>
</evidence>
<protein>
    <recommendedName>
        <fullName evidence="9">Histidine biosynthesis bifunctional protein HisIE</fullName>
        <ecNumber evidence="8">3.5.4.19</ecNumber>
        <ecNumber evidence="7">3.6.1.31</ecNumber>
    </recommendedName>
</protein>
<keyword evidence="10" id="KW-0028">Amino-acid biosynthesis</keyword>
<dbReference type="AlphaFoldDB" id="A0A1G2MTW0"/>
<evidence type="ECO:0000256" key="7">
    <source>
        <dbReference type="ARBA" id="ARBA00012414"/>
    </source>
</evidence>
<sequence length="143" mass="15850">MQVIRPNFEKRGGLVTVITQDFMTKQVLMLAYTDEAGYLETLETGKAVYFSTSRKKRWMKGEESGDVQRVRSVTVDCDGDALIYFVEQKGDGACHTKAQSCFYRSAVGGLQLMEAPKAGVKEVLPFIDTQVHTLLVVDAGCVM</sequence>
<evidence type="ECO:0000256" key="4">
    <source>
        <dbReference type="ARBA" id="ARBA00005204"/>
    </source>
</evidence>
<keyword evidence="11" id="KW-0378">Hydrolase</keyword>
<evidence type="ECO:0000256" key="11">
    <source>
        <dbReference type="ARBA" id="ARBA00022801"/>
    </source>
</evidence>
<evidence type="ECO:0000313" key="15">
    <source>
        <dbReference type="Proteomes" id="UP000177565"/>
    </source>
</evidence>
<dbReference type="SUPFAM" id="SSF141734">
    <property type="entry name" value="HisI-like"/>
    <property type="match status" value="1"/>
</dbReference>
<feature type="domain" description="Phosphoribosyl-AMP cyclohydrolase" evidence="13">
    <location>
        <begin position="29"/>
        <end position="103"/>
    </location>
</feature>
<comment type="similarity">
    <text evidence="5">In the C-terminal section; belongs to the PRA-PH family.</text>
</comment>
<evidence type="ECO:0000259" key="13">
    <source>
        <dbReference type="Pfam" id="PF01502"/>
    </source>
</evidence>
<evidence type="ECO:0000256" key="10">
    <source>
        <dbReference type="ARBA" id="ARBA00022605"/>
    </source>
</evidence>
<dbReference type="GO" id="GO:0000105">
    <property type="term" value="P:L-histidine biosynthetic process"/>
    <property type="evidence" value="ECO:0007669"/>
    <property type="project" value="UniProtKB-UniPathway"/>
</dbReference>
<dbReference type="PANTHER" id="PTHR42945:SF1">
    <property type="entry name" value="HISTIDINE BIOSYNTHESIS BIFUNCTIONAL PROTEIN HIS7"/>
    <property type="match status" value="1"/>
</dbReference>
<organism evidence="14 15">
    <name type="scientific">Candidatus Taylorbacteria bacterium RIFCSPHIGHO2_02_FULL_46_13</name>
    <dbReference type="NCBI Taxonomy" id="1802312"/>
    <lineage>
        <taxon>Bacteria</taxon>
        <taxon>Candidatus Tayloriibacteriota</taxon>
    </lineage>
</organism>
<dbReference type="Pfam" id="PF01502">
    <property type="entry name" value="PRA-CH"/>
    <property type="match status" value="1"/>
</dbReference>
<comment type="catalytic activity">
    <reaction evidence="1">
        <text>1-(5-phospho-beta-D-ribosyl)-5'-AMP + H2O = 1-(5-phospho-beta-D-ribosyl)-5-[(5-phospho-beta-D-ribosylamino)methylideneamino]imidazole-4-carboxamide</text>
        <dbReference type="Rhea" id="RHEA:20049"/>
        <dbReference type="ChEBI" id="CHEBI:15377"/>
        <dbReference type="ChEBI" id="CHEBI:58435"/>
        <dbReference type="ChEBI" id="CHEBI:59457"/>
        <dbReference type="EC" id="3.5.4.19"/>
    </reaction>
</comment>
<dbReference type="EC" id="3.5.4.19" evidence="8"/>
<dbReference type="PANTHER" id="PTHR42945">
    <property type="entry name" value="HISTIDINE BIOSYNTHESIS BIFUNCTIONAL PROTEIN"/>
    <property type="match status" value="1"/>
</dbReference>
<dbReference type="Gene3D" id="3.10.20.810">
    <property type="entry name" value="Phosphoribosyl-AMP cyclohydrolase"/>
    <property type="match status" value="1"/>
</dbReference>
<reference evidence="14 15" key="1">
    <citation type="journal article" date="2016" name="Nat. Commun.">
        <title>Thousands of microbial genomes shed light on interconnected biogeochemical processes in an aquifer system.</title>
        <authorList>
            <person name="Anantharaman K."/>
            <person name="Brown C.T."/>
            <person name="Hug L.A."/>
            <person name="Sharon I."/>
            <person name="Castelle C.J."/>
            <person name="Probst A.J."/>
            <person name="Thomas B.C."/>
            <person name="Singh A."/>
            <person name="Wilkins M.J."/>
            <person name="Karaoz U."/>
            <person name="Brodie E.L."/>
            <person name="Williams K.H."/>
            <person name="Hubbard S.S."/>
            <person name="Banfield J.F."/>
        </authorList>
    </citation>
    <scope>NUCLEOTIDE SEQUENCE [LARGE SCALE GENOMIC DNA]</scope>
</reference>
<evidence type="ECO:0000256" key="12">
    <source>
        <dbReference type="ARBA" id="ARBA00023102"/>
    </source>
</evidence>
<dbReference type="InterPro" id="IPR002496">
    <property type="entry name" value="PRib_AMP_CycHydrolase_dom"/>
</dbReference>
<evidence type="ECO:0000256" key="6">
    <source>
        <dbReference type="ARBA" id="ARBA00008299"/>
    </source>
</evidence>
<dbReference type="Proteomes" id="UP000177565">
    <property type="component" value="Unassembled WGS sequence"/>
</dbReference>
<evidence type="ECO:0000313" key="14">
    <source>
        <dbReference type="EMBL" id="OHA27283.1"/>
    </source>
</evidence>
<comment type="similarity">
    <text evidence="6">In the N-terminal section; belongs to the PRA-CH family.</text>
</comment>
<comment type="caution">
    <text evidence="14">The sequence shown here is derived from an EMBL/GenBank/DDBJ whole genome shotgun (WGS) entry which is preliminary data.</text>
</comment>
<evidence type="ECO:0000256" key="2">
    <source>
        <dbReference type="ARBA" id="ARBA00001460"/>
    </source>
</evidence>
<dbReference type="GO" id="GO:0004635">
    <property type="term" value="F:phosphoribosyl-AMP cyclohydrolase activity"/>
    <property type="evidence" value="ECO:0007669"/>
    <property type="project" value="UniProtKB-EC"/>
</dbReference>
<evidence type="ECO:0000256" key="3">
    <source>
        <dbReference type="ARBA" id="ARBA00005169"/>
    </source>
</evidence>
<keyword evidence="12" id="KW-0368">Histidine biosynthesis</keyword>
<proteinExistence type="inferred from homology"/>
<dbReference type="STRING" id="1802312.A3C06_00475"/>
<gene>
    <name evidence="14" type="ORF">A3C06_00475</name>
</gene>
<dbReference type="FunFam" id="3.10.20.810:FF:000001">
    <property type="entry name" value="Histidine biosynthesis bifunctional protein HisIE"/>
    <property type="match status" value="1"/>
</dbReference>
<dbReference type="UniPathway" id="UPA00031">
    <property type="reaction ID" value="UER00008"/>
</dbReference>
<evidence type="ECO:0000256" key="5">
    <source>
        <dbReference type="ARBA" id="ARBA00007731"/>
    </source>
</evidence>
<comment type="catalytic activity">
    <reaction evidence="2">
        <text>1-(5-phospho-beta-D-ribosyl)-ATP + H2O = 1-(5-phospho-beta-D-ribosyl)-5'-AMP + diphosphate + H(+)</text>
        <dbReference type="Rhea" id="RHEA:22828"/>
        <dbReference type="ChEBI" id="CHEBI:15377"/>
        <dbReference type="ChEBI" id="CHEBI:15378"/>
        <dbReference type="ChEBI" id="CHEBI:33019"/>
        <dbReference type="ChEBI" id="CHEBI:59457"/>
        <dbReference type="ChEBI" id="CHEBI:73183"/>
        <dbReference type="EC" id="3.6.1.31"/>
    </reaction>
</comment>
<evidence type="ECO:0000256" key="8">
    <source>
        <dbReference type="ARBA" id="ARBA00012721"/>
    </source>
</evidence>
<dbReference type="InterPro" id="IPR038019">
    <property type="entry name" value="PRib_AMP_CycHydrolase_sf"/>
</dbReference>
<comment type="pathway">
    <text evidence="4">Amino-acid biosynthesis; L-histidine biosynthesis; L-histidine from 5-phospho-alpha-D-ribose 1-diphosphate: step 2/9.</text>
</comment>
<accession>A0A1G2MTW0</accession>
<dbReference type="EMBL" id="MHRQ01000008">
    <property type="protein sequence ID" value="OHA27283.1"/>
    <property type="molecule type" value="Genomic_DNA"/>
</dbReference>
<name>A0A1G2MTW0_9BACT</name>
<dbReference type="EC" id="3.6.1.31" evidence="7"/>